<name>A0AAE0XCC4_9PEZI</name>
<proteinExistence type="predicted"/>
<comment type="caution">
    <text evidence="1">The sequence shown here is derived from an EMBL/GenBank/DDBJ whole genome shotgun (WGS) entry which is preliminary data.</text>
</comment>
<dbReference type="EMBL" id="JAULSO010000002">
    <property type="protein sequence ID" value="KAK3690095.1"/>
    <property type="molecule type" value="Genomic_DNA"/>
</dbReference>
<dbReference type="PANTHER" id="PTHR47332">
    <property type="entry name" value="SET DOMAIN-CONTAINING PROTEIN 5"/>
    <property type="match status" value="1"/>
</dbReference>
<evidence type="ECO:0000313" key="2">
    <source>
        <dbReference type="Proteomes" id="UP001270362"/>
    </source>
</evidence>
<gene>
    <name evidence="1" type="ORF">B0T22DRAFT_481275</name>
</gene>
<sequence>MRVSQNITVGQETTKRQKALEVWRVECRCSLCCNSKTEMASSDARRRQIERLRGQVVKAFQDGKPFQALRLSRQVLNLLPSEELFPLYSEQYEHMARAYWFIRNREKTMKYAKMSLEVLVEQGYIERDMPEHLEAMWKNFAEGR</sequence>
<organism evidence="1 2">
    <name type="scientific">Podospora appendiculata</name>
    <dbReference type="NCBI Taxonomy" id="314037"/>
    <lineage>
        <taxon>Eukaryota</taxon>
        <taxon>Fungi</taxon>
        <taxon>Dikarya</taxon>
        <taxon>Ascomycota</taxon>
        <taxon>Pezizomycotina</taxon>
        <taxon>Sordariomycetes</taxon>
        <taxon>Sordariomycetidae</taxon>
        <taxon>Sordariales</taxon>
        <taxon>Podosporaceae</taxon>
        <taxon>Podospora</taxon>
    </lineage>
</organism>
<accession>A0AAE0XCC4</accession>
<dbReference type="Proteomes" id="UP001270362">
    <property type="component" value="Unassembled WGS sequence"/>
</dbReference>
<reference evidence="1" key="1">
    <citation type="journal article" date="2023" name="Mol. Phylogenet. Evol.">
        <title>Genome-scale phylogeny and comparative genomics of the fungal order Sordariales.</title>
        <authorList>
            <person name="Hensen N."/>
            <person name="Bonometti L."/>
            <person name="Westerberg I."/>
            <person name="Brannstrom I.O."/>
            <person name="Guillou S."/>
            <person name="Cros-Aarteil S."/>
            <person name="Calhoun S."/>
            <person name="Haridas S."/>
            <person name="Kuo A."/>
            <person name="Mondo S."/>
            <person name="Pangilinan J."/>
            <person name="Riley R."/>
            <person name="LaButti K."/>
            <person name="Andreopoulos B."/>
            <person name="Lipzen A."/>
            <person name="Chen C."/>
            <person name="Yan M."/>
            <person name="Daum C."/>
            <person name="Ng V."/>
            <person name="Clum A."/>
            <person name="Steindorff A."/>
            <person name="Ohm R.A."/>
            <person name="Martin F."/>
            <person name="Silar P."/>
            <person name="Natvig D.O."/>
            <person name="Lalanne C."/>
            <person name="Gautier V."/>
            <person name="Ament-Velasquez S.L."/>
            <person name="Kruys A."/>
            <person name="Hutchinson M.I."/>
            <person name="Powell A.J."/>
            <person name="Barry K."/>
            <person name="Miller A.N."/>
            <person name="Grigoriev I.V."/>
            <person name="Debuchy R."/>
            <person name="Gladieux P."/>
            <person name="Hiltunen Thoren M."/>
            <person name="Johannesson H."/>
        </authorList>
    </citation>
    <scope>NUCLEOTIDE SEQUENCE</scope>
    <source>
        <strain evidence="1">CBS 314.62</strain>
    </source>
</reference>
<evidence type="ECO:0000313" key="1">
    <source>
        <dbReference type="EMBL" id="KAK3690095.1"/>
    </source>
</evidence>
<dbReference type="AlphaFoldDB" id="A0AAE0XCC4"/>
<keyword evidence="2" id="KW-1185">Reference proteome</keyword>
<dbReference type="PANTHER" id="PTHR47332:SF6">
    <property type="entry name" value="SET DOMAIN-CONTAINING PROTEIN"/>
    <property type="match status" value="1"/>
</dbReference>
<protein>
    <submittedName>
        <fullName evidence="1">Uncharacterized protein</fullName>
    </submittedName>
</protein>
<dbReference type="InterPro" id="IPR053185">
    <property type="entry name" value="SET_domain_protein"/>
</dbReference>
<reference evidence="1" key="2">
    <citation type="submission" date="2023-06" db="EMBL/GenBank/DDBJ databases">
        <authorList>
            <consortium name="Lawrence Berkeley National Laboratory"/>
            <person name="Haridas S."/>
            <person name="Hensen N."/>
            <person name="Bonometti L."/>
            <person name="Westerberg I."/>
            <person name="Brannstrom I.O."/>
            <person name="Guillou S."/>
            <person name="Cros-Aarteil S."/>
            <person name="Calhoun S."/>
            <person name="Kuo A."/>
            <person name="Mondo S."/>
            <person name="Pangilinan J."/>
            <person name="Riley R."/>
            <person name="Labutti K."/>
            <person name="Andreopoulos B."/>
            <person name="Lipzen A."/>
            <person name="Chen C."/>
            <person name="Yanf M."/>
            <person name="Daum C."/>
            <person name="Ng V."/>
            <person name="Clum A."/>
            <person name="Steindorff A."/>
            <person name="Ohm R."/>
            <person name="Martin F."/>
            <person name="Silar P."/>
            <person name="Natvig D."/>
            <person name="Lalanne C."/>
            <person name="Gautier V."/>
            <person name="Ament-Velasquez S.L."/>
            <person name="Kruys A."/>
            <person name="Hutchinson M.I."/>
            <person name="Powell A.J."/>
            <person name="Barry K."/>
            <person name="Miller A.N."/>
            <person name="Grigoriev I.V."/>
            <person name="Debuchy R."/>
            <person name="Gladieux P."/>
            <person name="Thoren M.H."/>
            <person name="Johannesson H."/>
        </authorList>
    </citation>
    <scope>NUCLEOTIDE SEQUENCE</scope>
    <source>
        <strain evidence="1">CBS 314.62</strain>
    </source>
</reference>